<feature type="transmembrane region" description="Helical" evidence="6">
    <location>
        <begin position="80"/>
        <end position="102"/>
    </location>
</feature>
<proteinExistence type="inferred from homology"/>
<reference evidence="8" key="1">
    <citation type="submission" date="2025-08" db="UniProtKB">
        <authorList>
            <consortium name="RefSeq"/>
        </authorList>
    </citation>
    <scope>IDENTIFICATION</scope>
</reference>
<evidence type="ECO:0000256" key="6">
    <source>
        <dbReference type="SAM" id="Phobius"/>
    </source>
</evidence>
<gene>
    <name evidence="8" type="primary">LOC110986896</name>
</gene>
<feature type="transmembrane region" description="Helical" evidence="6">
    <location>
        <begin position="138"/>
        <end position="159"/>
    </location>
</feature>
<dbReference type="FunFam" id="1.20.1260.100:FF:000001">
    <property type="entry name" value="translocator protein 2"/>
    <property type="match status" value="1"/>
</dbReference>
<feature type="transmembrane region" description="Helical" evidence="6">
    <location>
        <begin position="6"/>
        <end position="27"/>
    </location>
</feature>
<dbReference type="AlphaFoldDB" id="A0A8B7ZIN3"/>
<evidence type="ECO:0000256" key="5">
    <source>
        <dbReference type="ARBA" id="ARBA00023136"/>
    </source>
</evidence>
<dbReference type="InterPro" id="IPR038330">
    <property type="entry name" value="TspO/MBR-related_sf"/>
</dbReference>
<sequence>MSVEWARIFGAVALPFTGGFVGARITGKKGSENMKWYDQLKKVPWNPPKWVFGPMWTYLYGTMGYASYLVWRDGGGFDGAMVPLGMYGASLALNWIWTPLFFQYHLKGLAAIEILMYLGVTGVTTYLFWPINQTASKLLFPLLGWISLASTLNIGVWILNKDKQS</sequence>
<accession>A0A8B7ZIN3</accession>
<evidence type="ECO:0000256" key="2">
    <source>
        <dbReference type="ARBA" id="ARBA00007524"/>
    </source>
</evidence>
<dbReference type="Pfam" id="PF03073">
    <property type="entry name" value="TspO_MBR"/>
    <property type="match status" value="1"/>
</dbReference>
<evidence type="ECO:0000313" key="7">
    <source>
        <dbReference type="Proteomes" id="UP000694845"/>
    </source>
</evidence>
<evidence type="ECO:0000256" key="1">
    <source>
        <dbReference type="ARBA" id="ARBA00004141"/>
    </source>
</evidence>
<keyword evidence="4 6" id="KW-1133">Transmembrane helix</keyword>
<keyword evidence="7" id="KW-1185">Reference proteome</keyword>
<dbReference type="OrthoDB" id="8841220at2759"/>
<dbReference type="GO" id="GO:0033013">
    <property type="term" value="P:tetrapyrrole metabolic process"/>
    <property type="evidence" value="ECO:0007669"/>
    <property type="project" value="UniProtKB-ARBA"/>
</dbReference>
<keyword evidence="5 6" id="KW-0472">Membrane</keyword>
<dbReference type="OMA" id="WSWLFFG"/>
<evidence type="ECO:0000313" key="8">
    <source>
        <dbReference type="RefSeq" id="XP_022104877.1"/>
    </source>
</evidence>
<dbReference type="GeneID" id="110986896"/>
<dbReference type="GO" id="GO:0005741">
    <property type="term" value="C:mitochondrial outer membrane"/>
    <property type="evidence" value="ECO:0007669"/>
    <property type="project" value="TreeGrafter"/>
</dbReference>
<dbReference type="RefSeq" id="XP_022104877.1">
    <property type="nucleotide sequence ID" value="XM_022249185.1"/>
</dbReference>
<dbReference type="Proteomes" id="UP000694845">
    <property type="component" value="Unplaced"/>
</dbReference>
<dbReference type="KEGG" id="aplc:110986896"/>
<dbReference type="PIRSF" id="PIRSF005859">
    <property type="entry name" value="PBR"/>
    <property type="match status" value="1"/>
</dbReference>
<name>A0A8B7ZIN3_ACAPL</name>
<organism evidence="7 8">
    <name type="scientific">Acanthaster planci</name>
    <name type="common">Crown-of-thorns starfish</name>
    <dbReference type="NCBI Taxonomy" id="133434"/>
    <lineage>
        <taxon>Eukaryota</taxon>
        <taxon>Metazoa</taxon>
        <taxon>Echinodermata</taxon>
        <taxon>Eleutherozoa</taxon>
        <taxon>Asterozoa</taxon>
        <taxon>Asteroidea</taxon>
        <taxon>Valvatacea</taxon>
        <taxon>Valvatida</taxon>
        <taxon>Acanthasteridae</taxon>
        <taxon>Acanthaster</taxon>
    </lineage>
</organism>
<dbReference type="PANTHER" id="PTHR10057:SF0">
    <property type="entry name" value="TRANSLOCATOR PROTEIN"/>
    <property type="match status" value="1"/>
</dbReference>
<keyword evidence="3 6" id="KW-0812">Transmembrane</keyword>
<feature type="transmembrane region" description="Helical" evidence="6">
    <location>
        <begin position="114"/>
        <end position="132"/>
    </location>
</feature>
<dbReference type="InterPro" id="IPR004307">
    <property type="entry name" value="TspO_MBR"/>
</dbReference>
<evidence type="ECO:0000256" key="3">
    <source>
        <dbReference type="ARBA" id="ARBA00022692"/>
    </source>
</evidence>
<feature type="transmembrane region" description="Helical" evidence="6">
    <location>
        <begin position="48"/>
        <end position="68"/>
    </location>
</feature>
<dbReference type="Gene3D" id="1.20.1260.100">
    <property type="entry name" value="TspO/MBR protein"/>
    <property type="match status" value="1"/>
</dbReference>
<comment type="subcellular location">
    <subcellularLocation>
        <location evidence="1">Membrane</location>
        <topology evidence="1">Multi-pass membrane protein</topology>
    </subcellularLocation>
</comment>
<dbReference type="PANTHER" id="PTHR10057">
    <property type="entry name" value="PERIPHERAL-TYPE BENZODIAZEPINE RECEPTOR"/>
    <property type="match status" value="1"/>
</dbReference>
<evidence type="ECO:0000256" key="4">
    <source>
        <dbReference type="ARBA" id="ARBA00022989"/>
    </source>
</evidence>
<comment type="similarity">
    <text evidence="2">Belongs to the TspO/BZRP family.</text>
</comment>
<protein>
    <submittedName>
        <fullName evidence="8">Translocator protein-like</fullName>
    </submittedName>
</protein>
<dbReference type="CDD" id="cd15904">
    <property type="entry name" value="TSPO_MBR"/>
    <property type="match status" value="1"/>
</dbReference>